<dbReference type="EMBL" id="CP000449">
    <property type="protein sequence ID" value="ABI64462.1"/>
    <property type="molecule type" value="Genomic_DNA"/>
</dbReference>
<protein>
    <submittedName>
        <fullName evidence="1">Uncharacterized protein</fullName>
    </submittedName>
</protein>
<dbReference type="HOGENOM" id="CLU_2369521_0_0_5"/>
<dbReference type="Proteomes" id="UP000001964">
    <property type="component" value="Chromosome"/>
</dbReference>
<organism evidence="1 2">
    <name type="scientific">Maricaulis maris (strain MCS10)</name>
    <name type="common">Caulobacter maris</name>
    <dbReference type="NCBI Taxonomy" id="394221"/>
    <lineage>
        <taxon>Bacteria</taxon>
        <taxon>Pseudomonadati</taxon>
        <taxon>Pseudomonadota</taxon>
        <taxon>Alphaproteobacteria</taxon>
        <taxon>Maricaulales</taxon>
        <taxon>Maricaulaceae</taxon>
        <taxon>Maricaulis</taxon>
    </lineage>
</organism>
<proteinExistence type="predicted"/>
<keyword evidence="2" id="KW-1185">Reference proteome</keyword>
<sequence length="95" mass="10414">MNLLMRSNDFETCSDHYSPCVGQEEAVVEILATLAFGPLINLQLVASGKNAFAPPASVRNNEAFRRTCIVGSPVQLQGHIFKTVRCEQSQQFTNG</sequence>
<reference evidence="1 2" key="1">
    <citation type="submission" date="2006-08" db="EMBL/GenBank/DDBJ databases">
        <title>Complete sequence of Maricaulis maris MCS10.</title>
        <authorList>
            <consortium name="US DOE Joint Genome Institute"/>
            <person name="Copeland A."/>
            <person name="Lucas S."/>
            <person name="Lapidus A."/>
            <person name="Barry K."/>
            <person name="Detter J.C."/>
            <person name="Glavina del Rio T."/>
            <person name="Hammon N."/>
            <person name="Israni S."/>
            <person name="Dalin E."/>
            <person name="Tice H."/>
            <person name="Pitluck S."/>
            <person name="Saunders E."/>
            <person name="Brettin T."/>
            <person name="Bruce D."/>
            <person name="Han C."/>
            <person name="Tapia R."/>
            <person name="Gilna P."/>
            <person name="Schmutz J."/>
            <person name="Larimer F."/>
            <person name="Land M."/>
            <person name="Hauser L."/>
            <person name="Kyrpides N."/>
            <person name="Mikhailova N."/>
            <person name="Viollier P."/>
            <person name="Stephens C."/>
            <person name="Richardson P."/>
        </authorList>
    </citation>
    <scope>NUCLEOTIDE SEQUENCE [LARGE SCALE GENOMIC DNA]</scope>
    <source>
        <strain evidence="1 2">MCS10</strain>
    </source>
</reference>
<accession>Q0ATC5</accession>
<dbReference type="AlphaFoldDB" id="Q0ATC5"/>
<evidence type="ECO:0000313" key="2">
    <source>
        <dbReference type="Proteomes" id="UP000001964"/>
    </source>
</evidence>
<name>Q0ATC5_MARMM</name>
<gene>
    <name evidence="1" type="ordered locus">Mmar10_0166</name>
</gene>
<dbReference type="KEGG" id="mmr:Mmar10_0166"/>
<evidence type="ECO:0000313" key="1">
    <source>
        <dbReference type="EMBL" id="ABI64462.1"/>
    </source>
</evidence>